<gene>
    <name evidence="2" type="ORF">PR048_007027</name>
</gene>
<feature type="compositionally biased region" description="Basic and acidic residues" evidence="1">
    <location>
        <begin position="339"/>
        <end position="348"/>
    </location>
</feature>
<feature type="compositionally biased region" description="Basic and acidic residues" evidence="1">
    <location>
        <begin position="2235"/>
        <end position="2250"/>
    </location>
</feature>
<sequence length="2847" mass="314054">MSWWREVNTLYTTFAPTTPEALVLHPSFSYLVVCAAELIYPFVYRDREGLVHLISQLSSDDPLHNGLESTFNEDSNSLEIEKPITDTGQMDEDEEPEEEIEEEEEREVEEDNESLLEDVEGFDDDNVREERVAPKVKVSFKELRQQIGDKESRQQTGHKELRQQTDDEELRQLTDDKELRQETDDKELRQETDDKESRQKTDDKESMKQIDDKELRQQTDDKELSQQTDDKELSQQTGDKELRQQTGANKIQKQTADEKSLAVCETLAQKQAELICDKDTTAAAALDNNQAPDCLQNNVQELIHSNKLVQSVDEKLPQVENSAELIVECTEKTPSNDFSDLKSEHGEDKEEESQNNTLCTKENKVSSVVTEKLEVLKTTQDNCGVTKLEIEHSNVTVEKVTDKNNIIPDEEDITNKKHTLNEEQLKNEEEVPVEDKLNIRFSDEIVCEKINLSVNKLLREPAVAVCEKLSMEKNVDCIPVESQSTMGSVGGENKKNVSTKVVTETAVEGAPPAQPAQPVQGRLNSESGLASDTGTKSVDLHALQLKSFKEELKRFDTNLEVAKEDTRTKVKEEYKNTDSKVETEIKPKSQEELKKFNFKSDLRTEDRPKVRDEFKKLDVKPEFRIEESRIKPVNFASLQQQMRVESKLDLRTDLRSKQFGPLGSHQAGIDLSSARGMMFDKQSIRKQTPMLDLSRTRVENVGMDLSSKKSPEIPLPSNMSRKPDLKISHSIVNSGVCDLSTKKSPDKVMHPPSYDPGQSQSSYHFSSNIPLGIGALPHHLATDLTTRKSFTLNDFMNVRKEAVRNLATLSQIEKLTLLSQSIRPGEERKTFLTPEEISRGLKRDLRESGIPDSWLNKMGRYVEPSENRGSGSVHPSPVQVGEAIEEPLMLVRGEGSGRDCDTGNPGTDTQDSGSKVDKVDKNVSEDKVLPTNSVSTSDQSVVGLPDAETRELTGSVCITELQLPAFENKVTGNESISLKVCVANAQICGNTSSKAHDEINEESTNRSDLENLNLLCNENKDVDKREASLHLSHSFHTTVQNKTVIPEEYEKGKSKFYDRKLIVQESTSATIISDSLMCTKSEDIRELESSGCGMPKSVDETCHPHAKENLISPVQEHRVHSPRTRLFQPQLPDCEGTDIHLSQETSSSEHESISDTSQLFLFTPSAPQSEFRQPRLVPPDEPNSITLTDSSQITLKANDCQKFSSAKSPHKLWSIEAICGPDKLKNTSLHPDSTSDVSSSFDVSSSVVDTSESVPVKSEKKWSLGVQVFEKSAGAPAIKRQSRWDVGTPEKAKVEEGCKVVSSLNADHELERDSLDTTVNEITNGSDKVPFTGSSEVLLDIEASSRECTTEKYQTEVQEQCAENNVEENVSSSERKEKLSPYKSASPKESEILSVPDKNLVVATQCFVREKSVEDAHSSVEHVENTDTREENSIFDKATTFTPESSKSKADECNKSLSKFFFGPESLHTSLTDPAISSAGCVSNPLVADKPQLNMNTLLPTSSKCILSDNHIHLSGIDALKNSTNLVDSGIEKLSFSVDKMVGHKLSTENRDFGSDDVQKEPVEVSSVGSVEVHRSEVAEVVERGDVAKNAGADRVTHVDCEVDSVVDEKSSNNDLSLQSEIVVIKGLECSKKHCHNKQEIEVNKEISELLKTSACFAESDCDNTCADVDLSSSKVISLEAVTDFIDKHETFDSVSNEDDNNAVLDNDTAVTEKDCLQQTTLPVDKKNKFVSDTVCDGINFKQKNENTESVKENFEVQECPDFSIVLPDSSQPKEKSMLSKNSVITPSTGQPNTNKVAKKLPENIVTAEKSKVEVPNSAVTGSSISALSKFHPQACVGKRRKSVESITMGIMMGKLSGKAGLELQSKITDIPLSGTQLLDRMLDFKGRNAKPERLISSPPQPSEESIPVASPVVQKTCAPDLSSDNSKTNSVPMDIIDSKEENDKFLTVESQLEAMMSDDPVPLAVGNQEVQNVSDKDACIINHQTGKQFSDMWYATEKQSTSLIKQQESGESSENLSDVERFVSETLIETSNCMTESHSESGEKTFEVLEKTSSTKLVAVSSVCEGESHNEILGCNETERLSWVADLLDDCSRTSTGSHKNSSVSNCSRLVNNGNQCNTESESCETKSLPVVEANKCSESQVECTGVYSTKPEILPKVTVNVDKVSVNKNLDVSVDNSSKVQCLTDEIAEKLTPAASKNKENSCSSIDNCGKSGTQTENCSVTTPSDSGKFPRKLAEGKKPQSESEHSSSIKLLEVLENSSPLEESDEYLSPKAEKIAATADDSIAAKDEKPADVPAQPQIQVGRLKVIPEASMASFMKSSLILCKEDPVSMNVNEKQNLIDLVGNNVMNSVAQGCKIPFVENKSKLLTFDPCPAAIEVNVEKTVAVEVNVEKPAALEEESVLSRVQAQLAVKLSTSTEPEKVVEKHAEKNTVVKKRDRVKKGKVGGKKAGETKKTVRKVRAKNNLGLIEERLENDLAKVGKEFTNEKSKAVDGVLEIDGSVENDISKNEGSNNTLKEKMGAKFASLFDSNNKLEDECAQKTEMHPLKKSCTLSEFSMDYNPAEQMCSPLPPQTMARPKRVGRNRRRSSKSTDAKLGIDDKPITAQNDKKSPIVESEINDNVIPQRTTRSRNLRSGTAPVEFISPVRKKRRSSKRLGSVSEDDEGTTGDVVKRKKAETGESTSKRRKLRGKKTPDLELRRSIEEQKRLEGSASSSEDEDHQVNIQGEDASTDDSQANASFRGRGRGGRGRSRGRGRGGLRGKGRGRVAQESKILLDSPPVSSDAPSEPPKPAAKKSKVRDNAKVLKVVLRVRHTQTKVAGQLHQVGVAAHCSLVSGGRQTVNLATR</sequence>
<feature type="region of interest" description="Disordered" evidence="1">
    <location>
        <begin position="893"/>
        <end position="941"/>
    </location>
</feature>
<feature type="region of interest" description="Disordered" evidence="1">
    <location>
        <begin position="2564"/>
        <end position="2800"/>
    </location>
</feature>
<feature type="compositionally biased region" description="Polar residues" evidence="1">
    <location>
        <begin position="2214"/>
        <end position="2228"/>
    </location>
</feature>
<feature type="compositionally biased region" description="Basic residues" evidence="1">
    <location>
        <begin position="2578"/>
        <end position="2590"/>
    </location>
</feature>
<feature type="region of interest" description="Disordered" evidence="1">
    <location>
        <begin position="2214"/>
        <end position="2254"/>
    </location>
</feature>
<comment type="caution">
    <text evidence="2">The sequence shown here is derived from an EMBL/GenBank/DDBJ whole genome shotgun (WGS) entry which is preliminary data.</text>
</comment>
<accession>A0ABQ9ICL7</accession>
<feature type="compositionally biased region" description="Polar residues" evidence="1">
    <location>
        <begin position="904"/>
        <end position="913"/>
    </location>
</feature>
<dbReference type="EMBL" id="JARBHB010000002">
    <property type="protein sequence ID" value="KAJ8894376.1"/>
    <property type="molecule type" value="Genomic_DNA"/>
</dbReference>
<feature type="compositionally biased region" description="Basic and acidic residues" evidence="1">
    <location>
        <begin position="2693"/>
        <end position="2710"/>
    </location>
</feature>
<keyword evidence="3" id="KW-1185">Reference proteome</keyword>
<feature type="compositionally biased region" description="Basic residues" evidence="1">
    <location>
        <begin position="2743"/>
        <end position="2766"/>
    </location>
</feature>
<feature type="compositionally biased region" description="Polar residues" evidence="1">
    <location>
        <begin position="67"/>
        <end position="78"/>
    </location>
</feature>
<feature type="compositionally biased region" description="Basic and acidic residues" evidence="1">
    <location>
        <begin position="2591"/>
        <end position="2613"/>
    </location>
</feature>
<feature type="region of interest" description="Disordered" evidence="1">
    <location>
        <begin position="1359"/>
        <end position="1391"/>
    </location>
</feature>
<feature type="region of interest" description="Disordered" evidence="1">
    <location>
        <begin position="65"/>
        <end position="260"/>
    </location>
</feature>
<feature type="compositionally biased region" description="Low complexity" evidence="1">
    <location>
        <begin position="1363"/>
        <end position="1372"/>
    </location>
</feature>
<feature type="region of interest" description="Disordered" evidence="1">
    <location>
        <begin position="507"/>
        <end position="535"/>
    </location>
</feature>
<feature type="region of interest" description="Disordered" evidence="1">
    <location>
        <begin position="1128"/>
        <end position="1156"/>
    </location>
</feature>
<organism evidence="2 3">
    <name type="scientific">Dryococelus australis</name>
    <dbReference type="NCBI Taxonomy" id="614101"/>
    <lineage>
        <taxon>Eukaryota</taxon>
        <taxon>Metazoa</taxon>
        <taxon>Ecdysozoa</taxon>
        <taxon>Arthropoda</taxon>
        <taxon>Hexapoda</taxon>
        <taxon>Insecta</taxon>
        <taxon>Pterygota</taxon>
        <taxon>Neoptera</taxon>
        <taxon>Polyneoptera</taxon>
        <taxon>Phasmatodea</taxon>
        <taxon>Verophasmatodea</taxon>
        <taxon>Anareolatae</taxon>
        <taxon>Phasmatidae</taxon>
        <taxon>Eurycanthinae</taxon>
        <taxon>Dryococelus</taxon>
    </lineage>
</organism>
<feature type="compositionally biased region" description="Polar residues" evidence="1">
    <location>
        <begin position="522"/>
        <end position="535"/>
    </location>
</feature>
<proteinExistence type="predicted"/>
<feature type="non-terminal residue" evidence="2">
    <location>
        <position position="2847"/>
    </location>
</feature>
<name>A0ABQ9ICL7_9NEOP</name>
<protein>
    <submittedName>
        <fullName evidence="2">Uncharacterized protein</fullName>
    </submittedName>
</protein>
<reference evidence="2 3" key="1">
    <citation type="submission" date="2023-02" db="EMBL/GenBank/DDBJ databases">
        <title>LHISI_Scaffold_Assembly.</title>
        <authorList>
            <person name="Stuart O.P."/>
            <person name="Cleave R."/>
            <person name="Magrath M.J.L."/>
            <person name="Mikheyev A.S."/>
        </authorList>
    </citation>
    <scope>NUCLEOTIDE SEQUENCE [LARGE SCALE GENOMIC DNA]</scope>
    <source>
        <strain evidence="2">Daus_M_001</strain>
        <tissue evidence="2">Leg muscle</tissue>
    </source>
</reference>
<evidence type="ECO:0000313" key="3">
    <source>
        <dbReference type="Proteomes" id="UP001159363"/>
    </source>
</evidence>
<dbReference type="Proteomes" id="UP001159363">
    <property type="component" value="Chromosome 2"/>
</dbReference>
<feature type="region of interest" description="Disordered" evidence="1">
    <location>
        <begin position="703"/>
        <end position="722"/>
    </location>
</feature>
<feature type="compositionally biased region" description="Basic and acidic residues" evidence="1">
    <location>
        <begin position="1373"/>
        <end position="1391"/>
    </location>
</feature>
<feature type="compositionally biased region" description="Polar residues" evidence="1">
    <location>
        <begin position="244"/>
        <end position="254"/>
    </location>
</feature>
<feature type="region of interest" description="Disordered" evidence="1">
    <location>
        <begin position="1169"/>
        <end position="1189"/>
    </location>
</feature>
<feature type="compositionally biased region" description="Basic and acidic residues" evidence="1">
    <location>
        <begin position="128"/>
        <end position="243"/>
    </location>
</feature>
<evidence type="ECO:0000256" key="1">
    <source>
        <dbReference type="SAM" id="MobiDB-lite"/>
    </source>
</evidence>
<feature type="compositionally biased region" description="Polar residues" evidence="1">
    <location>
        <begin position="930"/>
        <end position="940"/>
    </location>
</feature>
<feature type="region of interest" description="Disordered" evidence="1">
    <location>
        <begin position="330"/>
        <end position="356"/>
    </location>
</feature>
<evidence type="ECO:0000313" key="2">
    <source>
        <dbReference type="EMBL" id="KAJ8894376.1"/>
    </source>
</evidence>
<feature type="compositionally biased region" description="Acidic residues" evidence="1">
    <location>
        <begin position="89"/>
        <end position="127"/>
    </location>
</feature>
<feature type="compositionally biased region" description="Basic and acidic residues" evidence="1">
    <location>
        <begin position="914"/>
        <end position="928"/>
    </location>
</feature>